<accession>A0ABN9T1K3</accession>
<evidence type="ECO:0000256" key="2">
    <source>
        <dbReference type="SAM" id="SignalP"/>
    </source>
</evidence>
<dbReference type="Proteomes" id="UP001189429">
    <property type="component" value="Unassembled WGS sequence"/>
</dbReference>
<evidence type="ECO:0008006" key="5">
    <source>
        <dbReference type="Google" id="ProtNLM"/>
    </source>
</evidence>
<keyword evidence="2" id="KW-0732">Signal</keyword>
<comment type="caution">
    <text evidence="3">The sequence shown here is derived from an EMBL/GenBank/DDBJ whole genome shotgun (WGS) entry which is preliminary data.</text>
</comment>
<evidence type="ECO:0000256" key="1">
    <source>
        <dbReference type="SAM" id="MobiDB-lite"/>
    </source>
</evidence>
<name>A0ABN9T1K3_9DINO</name>
<sequence length="1146" mass="123668">MAARNCPFVMIAQLLLSTCGRESVANSTASDVHLIQTHVFDHGSRMPARGLPGCVDNDAGAVQLARDHARVDDVSGCSDVGPYCADSNLSSQVLAVCCATCTEGPDPEPDAVHCQDHSDCQDQEFCYDGTCDSCSQCQFCSDAAYVDECGHCGPGFPKHEVTPCHSHEYVVTKGALTVIHAWKNLSSDEQLLFLEKKFVELDKDQSSTLDVDELVGNLIGQDLVAIEAANGTLNAPFDSVLLPRASVQEFVTKHSARGNAFLTLDEWLATTSQPAQRAASQKALRGPSCTFESIFSLPSTCSETQWVNNCGNACSNSCSSCQRLSHTNSSSVARVSRDSSAVARTSQELEFWGGRRRRRWWSVVEDVVDTVVDVVVCTVSCVTNCVWSCFTEAVEYVYTCVVDTVVNVLMSFGECLSAVVDAVNDAVGNMCGFDLIPTSCSGVWDCVSEGASNALSFLECGFSLLLDVLENMVMANLRCLPNIADGIRAALFPPEAIIATTVFEALWDFGERVVNGIYSEAAAVSIDFCWNSAPTAEFTDCGAFDFVSSMTIWDVLDVFGMAQRFADTVAKFTNCLTKTTSLPGLSFGIPTPFLNVDWTGGSWCAPSFVQTAAKGVIGVFRYISSGRMLDDLIIVGDNLLTNLQTRLEAVFCDEGDFTVTLGVDLQFGYAVLGIKAQAGCLSGRFAAKIVGFATGRISIFGSPYTWTPSASAFFSISCTAGPSSTEWSYWESSLNGILAFDIFSGTVSLPLYPQPKLEFGYSFSLKLWPQPAPPPRLSEGEFNKTSLLPALRLLSGATSDPSFGEDVKSKFPDPKPILERARNGSLERSSINRSAGDLAGRIAISVTKNFCFTCDDFGSEPAWVTGLSNMAQKFNCAVGQAMAGASWGAVSLAQCFALVTQWEAAGNYCEYLYSDSPNDGSGIPGSTCACMPANAMSSGACSAAVGTRASQGSAQFVTYRHQMLTCETGSGAACKTCVTPQDRVVRDQCETCNDGHMLLGYVCSAFTPSPTPSPTTYPTPSPTPHPTRSPTPHPTPTRRQARRRFRHSIRREALLRIRRRTRRRIRRQTRPPIRRQLWRIHGCSCWTTSNITASLCPHMLHLWHMVRSRSCEQLTLADPASGAIRGDREAPCGSSAAVVTLGPSNS</sequence>
<reference evidence="3" key="1">
    <citation type="submission" date="2023-10" db="EMBL/GenBank/DDBJ databases">
        <authorList>
            <person name="Chen Y."/>
            <person name="Shah S."/>
            <person name="Dougan E. K."/>
            <person name="Thang M."/>
            <person name="Chan C."/>
        </authorList>
    </citation>
    <scope>NUCLEOTIDE SEQUENCE [LARGE SCALE GENOMIC DNA]</scope>
</reference>
<feature type="chain" id="PRO_5045196081" description="Calmodulin" evidence="2">
    <location>
        <begin position="26"/>
        <end position="1146"/>
    </location>
</feature>
<gene>
    <name evidence="3" type="ORF">PCOR1329_LOCUS34694</name>
</gene>
<evidence type="ECO:0000313" key="3">
    <source>
        <dbReference type="EMBL" id="CAK0838839.1"/>
    </source>
</evidence>
<proteinExistence type="predicted"/>
<evidence type="ECO:0000313" key="4">
    <source>
        <dbReference type="Proteomes" id="UP001189429"/>
    </source>
</evidence>
<keyword evidence="4" id="KW-1185">Reference proteome</keyword>
<organism evidence="3 4">
    <name type="scientific">Prorocentrum cordatum</name>
    <dbReference type="NCBI Taxonomy" id="2364126"/>
    <lineage>
        <taxon>Eukaryota</taxon>
        <taxon>Sar</taxon>
        <taxon>Alveolata</taxon>
        <taxon>Dinophyceae</taxon>
        <taxon>Prorocentrales</taxon>
        <taxon>Prorocentraceae</taxon>
        <taxon>Prorocentrum</taxon>
    </lineage>
</organism>
<feature type="compositionally biased region" description="Pro residues" evidence="1">
    <location>
        <begin position="1012"/>
        <end position="1035"/>
    </location>
</feature>
<protein>
    <recommendedName>
        <fullName evidence="5">Calmodulin</fullName>
    </recommendedName>
</protein>
<feature type="signal peptide" evidence="2">
    <location>
        <begin position="1"/>
        <end position="25"/>
    </location>
</feature>
<dbReference type="EMBL" id="CAUYUJ010014251">
    <property type="protein sequence ID" value="CAK0838839.1"/>
    <property type="molecule type" value="Genomic_DNA"/>
</dbReference>
<feature type="region of interest" description="Disordered" evidence="1">
    <location>
        <begin position="1012"/>
        <end position="1044"/>
    </location>
</feature>